<dbReference type="OrthoDB" id="6383145at2"/>
<keyword evidence="1" id="KW-0732">Signal</keyword>
<gene>
    <name evidence="2" type="ORF">AVL55_10380</name>
    <name evidence="3" type="ORF">BFV95_4365</name>
</gene>
<reference evidence="3 5" key="2">
    <citation type="submission" date="2016-09" db="EMBL/GenBank/DDBJ databases">
        <title>Draft Genome Sequence of four Alteromonas macleodii strains isolated from copper coupons and grown long-term at elevated copper levels.</title>
        <authorList>
            <person name="Cusick K."/>
            <person name="Dale J."/>
            <person name="Little B."/>
            <person name="Biffinger J."/>
        </authorList>
    </citation>
    <scope>NUCLEOTIDE SEQUENCE [LARGE SCALE GENOMIC DNA]</scope>
    <source>
        <strain evidence="3 5">KCP01</strain>
    </source>
</reference>
<dbReference type="PATRIC" id="fig|28108.61.peg.4485"/>
<evidence type="ECO:0000313" key="3">
    <source>
        <dbReference type="EMBL" id="OES25683.1"/>
    </source>
</evidence>
<dbReference type="InterPro" id="IPR035437">
    <property type="entry name" value="SNase_OB-fold_sf"/>
</dbReference>
<dbReference type="RefSeq" id="WP_061095077.1">
    <property type="nucleotide sequence ID" value="NZ_CP014323.1"/>
</dbReference>
<dbReference type="GeneID" id="56269343"/>
<accession>A0A126Q277</accession>
<evidence type="ECO:0000313" key="5">
    <source>
        <dbReference type="Proteomes" id="UP000095392"/>
    </source>
</evidence>
<evidence type="ECO:0000313" key="4">
    <source>
        <dbReference type="Proteomes" id="UP000063991"/>
    </source>
</evidence>
<evidence type="ECO:0000313" key="2">
    <source>
        <dbReference type="EMBL" id="AMJ98538.1"/>
    </source>
</evidence>
<feature type="chain" id="PRO_5014244914" description="TNase-like domain-containing protein" evidence="1">
    <location>
        <begin position="20"/>
        <end position="160"/>
    </location>
</feature>
<protein>
    <recommendedName>
        <fullName evidence="6">TNase-like domain-containing protein</fullName>
    </recommendedName>
</protein>
<dbReference type="EMBL" id="MIPY01000041">
    <property type="protein sequence ID" value="OES25683.1"/>
    <property type="molecule type" value="Genomic_DNA"/>
</dbReference>
<dbReference type="Proteomes" id="UP000095392">
    <property type="component" value="Unassembled WGS sequence"/>
</dbReference>
<feature type="signal peptide" evidence="1">
    <location>
        <begin position="1"/>
        <end position="19"/>
    </location>
</feature>
<organism evidence="2 4">
    <name type="scientific">Alteromonas macleodii</name>
    <name type="common">Pseudoalteromonas macleodii</name>
    <dbReference type="NCBI Taxonomy" id="28108"/>
    <lineage>
        <taxon>Bacteria</taxon>
        <taxon>Pseudomonadati</taxon>
        <taxon>Pseudomonadota</taxon>
        <taxon>Gammaproteobacteria</taxon>
        <taxon>Alteromonadales</taxon>
        <taxon>Alteromonadaceae</taxon>
        <taxon>Alteromonas/Salinimonas group</taxon>
        <taxon>Alteromonas</taxon>
    </lineage>
</organism>
<evidence type="ECO:0000256" key="1">
    <source>
        <dbReference type="SAM" id="SignalP"/>
    </source>
</evidence>
<reference evidence="2 4" key="1">
    <citation type="submission" date="2015-12" db="EMBL/GenBank/DDBJ databases">
        <authorList>
            <person name="Shamseldin A."/>
            <person name="Moawad H."/>
            <person name="Abd El-Rahim W.M."/>
            <person name="Sadowsky M.J."/>
        </authorList>
    </citation>
    <scope>NUCLEOTIDE SEQUENCE [LARGE SCALE GENOMIC DNA]</scope>
    <source>
        <strain evidence="2 4">D7</strain>
    </source>
</reference>
<keyword evidence="5" id="KW-1185">Reference proteome</keyword>
<dbReference type="SUPFAM" id="SSF50199">
    <property type="entry name" value="Staphylococcal nuclease"/>
    <property type="match status" value="1"/>
</dbReference>
<dbReference type="EMBL" id="CP014323">
    <property type="protein sequence ID" value="AMJ98538.1"/>
    <property type="molecule type" value="Genomic_DNA"/>
</dbReference>
<proteinExistence type="predicted"/>
<dbReference type="Proteomes" id="UP000063991">
    <property type="component" value="Chromosome"/>
</dbReference>
<sequence length="160" mass="17602">MKKILLIAFLSALSLATKAGGTHPVGFVKRILSPNMLEIELSEGVIKFEILGPDFSQIDSNCSSSLLVQEYCGYIEEIVGNRLVGVALEDASGDLLKGDLTFNGTSLALLLIRDGYLRANTRHNVNHALLIAEEEARCLYKGIWANRRGELEYEKSCMGR</sequence>
<evidence type="ECO:0008006" key="6">
    <source>
        <dbReference type="Google" id="ProtNLM"/>
    </source>
</evidence>
<name>A0A126Q277_ALTMA</name>
<dbReference type="AlphaFoldDB" id="A0A126Q277"/>
<dbReference type="Gene3D" id="2.40.50.90">
    <property type="match status" value="1"/>
</dbReference>